<organism evidence="1 2">
    <name type="scientific">Thelephora ganbajun</name>
    <name type="common">Ganba fungus</name>
    <dbReference type="NCBI Taxonomy" id="370292"/>
    <lineage>
        <taxon>Eukaryota</taxon>
        <taxon>Fungi</taxon>
        <taxon>Dikarya</taxon>
        <taxon>Basidiomycota</taxon>
        <taxon>Agaricomycotina</taxon>
        <taxon>Agaricomycetes</taxon>
        <taxon>Thelephorales</taxon>
        <taxon>Thelephoraceae</taxon>
        <taxon>Thelephora</taxon>
    </lineage>
</organism>
<dbReference type="EMBL" id="MU117969">
    <property type="protein sequence ID" value="KAF9652262.1"/>
    <property type="molecule type" value="Genomic_DNA"/>
</dbReference>
<dbReference type="Proteomes" id="UP000886501">
    <property type="component" value="Unassembled WGS sequence"/>
</dbReference>
<name>A0ACB6ZRK8_THEGA</name>
<comment type="caution">
    <text evidence="1">The sequence shown here is derived from an EMBL/GenBank/DDBJ whole genome shotgun (WGS) entry which is preliminary data.</text>
</comment>
<accession>A0ACB6ZRK8</accession>
<evidence type="ECO:0000313" key="1">
    <source>
        <dbReference type="EMBL" id="KAF9652262.1"/>
    </source>
</evidence>
<gene>
    <name evidence="1" type="ORF">BDM02DRAFT_3109236</name>
</gene>
<reference evidence="1" key="2">
    <citation type="journal article" date="2020" name="Nat. Commun.">
        <title>Large-scale genome sequencing of mycorrhizal fungi provides insights into the early evolution of symbiotic traits.</title>
        <authorList>
            <person name="Miyauchi S."/>
            <person name="Kiss E."/>
            <person name="Kuo A."/>
            <person name="Drula E."/>
            <person name="Kohler A."/>
            <person name="Sanchez-Garcia M."/>
            <person name="Morin E."/>
            <person name="Andreopoulos B."/>
            <person name="Barry K.W."/>
            <person name="Bonito G."/>
            <person name="Buee M."/>
            <person name="Carver A."/>
            <person name="Chen C."/>
            <person name="Cichocki N."/>
            <person name="Clum A."/>
            <person name="Culley D."/>
            <person name="Crous P.W."/>
            <person name="Fauchery L."/>
            <person name="Girlanda M."/>
            <person name="Hayes R.D."/>
            <person name="Keri Z."/>
            <person name="LaButti K."/>
            <person name="Lipzen A."/>
            <person name="Lombard V."/>
            <person name="Magnuson J."/>
            <person name="Maillard F."/>
            <person name="Murat C."/>
            <person name="Nolan M."/>
            <person name="Ohm R.A."/>
            <person name="Pangilinan J."/>
            <person name="Pereira M.F."/>
            <person name="Perotto S."/>
            <person name="Peter M."/>
            <person name="Pfister S."/>
            <person name="Riley R."/>
            <person name="Sitrit Y."/>
            <person name="Stielow J.B."/>
            <person name="Szollosi G."/>
            <person name="Zifcakova L."/>
            <person name="Stursova M."/>
            <person name="Spatafora J.W."/>
            <person name="Tedersoo L."/>
            <person name="Vaario L.M."/>
            <person name="Yamada A."/>
            <person name="Yan M."/>
            <person name="Wang P."/>
            <person name="Xu J."/>
            <person name="Bruns T."/>
            <person name="Baldrian P."/>
            <person name="Vilgalys R."/>
            <person name="Dunand C."/>
            <person name="Henrissat B."/>
            <person name="Grigoriev I.V."/>
            <person name="Hibbett D."/>
            <person name="Nagy L.G."/>
            <person name="Martin F.M."/>
        </authorList>
    </citation>
    <scope>NUCLEOTIDE SEQUENCE</scope>
    <source>
        <strain evidence="1">P2</strain>
    </source>
</reference>
<proteinExistence type="predicted"/>
<protein>
    <submittedName>
        <fullName evidence="1">Uncharacterized protein</fullName>
    </submittedName>
</protein>
<sequence length="328" mass="37215">MSQGYFSPGPFFVPRRTIRMQTQLLLGVQDPNHPAQQPFGGVQQFFVERHPQNAFTIPAHLAVNGIGRMDEEDNEEEEDEGDEEANGADARTESDWSRTGSQGSTSATPASNNTVTPSIWTTSDYDDTGRVYDRTLKLGGLEELRGSFESELRDPSAWTLQRVAVLTDTDGEFAVREIVRLWLSLVVRSTGTLVGEPLRLPHVPRPEELPLHRPMVWDEANQLDSKARELCFGREVNELYEQDARATILFLFPEARTKGLSVLDKRRIFAVASNVWMFDQTRAEGLLWVMDREYPHTRQEDGREWANSMSKDFMIYTVLFPPPVVAVL</sequence>
<keyword evidence="2" id="KW-1185">Reference proteome</keyword>
<evidence type="ECO:0000313" key="2">
    <source>
        <dbReference type="Proteomes" id="UP000886501"/>
    </source>
</evidence>
<reference evidence="1" key="1">
    <citation type="submission" date="2019-10" db="EMBL/GenBank/DDBJ databases">
        <authorList>
            <consortium name="DOE Joint Genome Institute"/>
            <person name="Kuo A."/>
            <person name="Miyauchi S."/>
            <person name="Kiss E."/>
            <person name="Drula E."/>
            <person name="Kohler A."/>
            <person name="Sanchez-Garcia M."/>
            <person name="Andreopoulos B."/>
            <person name="Barry K.W."/>
            <person name="Bonito G."/>
            <person name="Buee M."/>
            <person name="Carver A."/>
            <person name="Chen C."/>
            <person name="Cichocki N."/>
            <person name="Clum A."/>
            <person name="Culley D."/>
            <person name="Crous P.W."/>
            <person name="Fauchery L."/>
            <person name="Girlanda M."/>
            <person name="Hayes R."/>
            <person name="Keri Z."/>
            <person name="Labutti K."/>
            <person name="Lipzen A."/>
            <person name="Lombard V."/>
            <person name="Magnuson J."/>
            <person name="Maillard F."/>
            <person name="Morin E."/>
            <person name="Murat C."/>
            <person name="Nolan M."/>
            <person name="Ohm R."/>
            <person name="Pangilinan J."/>
            <person name="Pereira M."/>
            <person name="Perotto S."/>
            <person name="Peter M."/>
            <person name="Riley R."/>
            <person name="Sitrit Y."/>
            <person name="Stielow B."/>
            <person name="Szollosi G."/>
            <person name="Zifcakova L."/>
            <person name="Stursova M."/>
            <person name="Spatafora J.W."/>
            <person name="Tedersoo L."/>
            <person name="Vaario L.-M."/>
            <person name="Yamada A."/>
            <person name="Yan M."/>
            <person name="Wang P."/>
            <person name="Xu J."/>
            <person name="Bruns T."/>
            <person name="Baldrian P."/>
            <person name="Vilgalys R."/>
            <person name="Henrissat B."/>
            <person name="Grigoriev I.V."/>
            <person name="Hibbett D."/>
            <person name="Nagy L.G."/>
            <person name="Martin F.M."/>
        </authorList>
    </citation>
    <scope>NUCLEOTIDE SEQUENCE</scope>
    <source>
        <strain evidence="1">P2</strain>
    </source>
</reference>